<keyword evidence="4" id="KW-0804">Transcription</keyword>
<dbReference type="Gene3D" id="1.10.10.10">
    <property type="entry name" value="Winged helix-like DNA-binding domain superfamily/Winged helix DNA-binding domain"/>
    <property type="match status" value="1"/>
</dbReference>
<dbReference type="GO" id="GO:0003677">
    <property type="term" value="F:DNA binding"/>
    <property type="evidence" value="ECO:0007669"/>
    <property type="project" value="UniProtKB-KW"/>
</dbReference>
<evidence type="ECO:0000313" key="7">
    <source>
        <dbReference type="EMBL" id="MBB5378066.1"/>
    </source>
</evidence>
<dbReference type="EMBL" id="JACHFK010000010">
    <property type="protein sequence ID" value="MBB5378066.1"/>
    <property type="molecule type" value="Genomic_DNA"/>
</dbReference>
<dbReference type="Proteomes" id="UP000619376">
    <property type="component" value="Unassembled WGS sequence"/>
</dbReference>
<dbReference type="PRINTS" id="PR00039">
    <property type="entry name" value="HTHLYSR"/>
</dbReference>
<reference evidence="7 8" key="3">
    <citation type="submission" date="2020-08" db="EMBL/GenBank/DDBJ databases">
        <title>Genomic Encyclopedia of Type Strains, Phase IV (KMG-IV): sequencing the most valuable type-strain genomes for metagenomic binning, comparative biology and taxonomic classification.</title>
        <authorList>
            <person name="Goeker M."/>
        </authorList>
    </citation>
    <scope>NUCLEOTIDE SEQUENCE [LARGE SCALE GENOMIC DNA]</scope>
    <source>
        <strain evidence="7 8">DSM 27521</strain>
    </source>
</reference>
<evidence type="ECO:0000256" key="3">
    <source>
        <dbReference type="ARBA" id="ARBA00023125"/>
    </source>
</evidence>
<dbReference type="Pfam" id="PF03466">
    <property type="entry name" value="LysR_substrate"/>
    <property type="match status" value="1"/>
</dbReference>
<dbReference type="SUPFAM" id="SSF46785">
    <property type="entry name" value="Winged helix' DNA-binding domain"/>
    <property type="match status" value="1"/>
</dbReference>
<evidence type="ECO:0000256" key="2">
    <source>
        <dbReference type="ARBA" id="ARBA00023015"/>
    </source>
</evidence>
<accession>A0A7W8NQN5</accession>
<evidence type="ECO:0000259" key="5">
    <source>
        <dbReference type="PROSITE" id="PS50931"/>
    </source>
</evidence>
<keyword evidence="2" id="KW-0805">Transcription regulation</keyword>
<dbReference type="PANTHER" id="PTHR30346">
    <property type="entry name" value="TRANSCRIPTIONAL DUAL REGULATOR HCAR-RELATED"/>
    <property type="match status" value="1"/>
</dbReference>
<reference evidence="6" key="4">
    <citation type="submission" date="2024-05" db="EMBL/GenBank/DDBJ databases">
        <authorList>
            <person name="Sun Q."/>
            <person name="Zhou Y."/>
        </authorList>
    </citation>
    <scope>NUCLEOTIDE SEQUENCE</scope>
    <source>
        <strain evidence="6">CGMCC 1.18437</strain>
    </source>
</reference>
<evidence type="ECO:0000313" key="8">
    <source>
        <dbReference type="Proteomes" id="UP000539473"/>
    </source>
</evidence>
<evidence type="ECO:0000256" key="4">
    <source>
        <dbReference type="ARBA" id="ARBA00023163"/>
    </source>
</evidence>
<dbReference type="InterPro" id="IPR000847">
    <property type="entry name" value="LysR_HTH_N"/>
</dbReference>
<protein>
    <submittedName>
        <fullName evidence="7">DNA-binding transcriptional LysR family regulator</fullName>
    </submittedName>
    <submittedName>
        <fullName evidence="6">LysR family transcriptional regulator</fullName>
    </submittedName>
</protein>
<dbReference type="Proteomes" id="UP000539473">
    <property type="component" value="Unassembled WGS sequence"/>
</dbReference>
<dbReference type="RefSeq" id="WP_184114179.1">
    <property type="nucleotide sequence ID" value="NZ_BNAJ01000009.1"/>
</dbReference>
<dbReference type="CDD" id="cd05466">
    <property type="entry name" value="PBP2_LTTR_substrate"/>
    <property type="match status" value="1"/>
</dbReference>
<dbReference type="InterPro" id="IPR005119">
    <property type="entry name" value="LysR_subst-bd"/>
</dbReference>
<dbReference type="AlphaFoldDB" id="A0A7W8NQN5"/>
<dbReference type="SUPFAM" id="SSF53850">
    <property type="entry name" value="Periplasmic binding protein-like II"/>
    <property type="match status" value="1"/>
</dbReference>
<gene>
    <name evidence="6" type="ORF">GCM10017781_33070</name>
    <name evidence="7" type="ORF">HNQ07_003567</name>
</gene>
<name>A0A7W8NQN5_9DEIO</name>
<dbReference type="GO" id="GO:0003700">
    <property type="term" value="F:DNA-binding transcription factor activity"/>
    <property type="evidence" value="ECO:0007669"/>
    <property type="project" value="InterPro"/>
</dbReference>
<reference evidence="9" key="2">
    <citation type="journal article" date="2019" name="Int. J. Syst. Evol. Microbiol.">
        <title>The Global Catalogue of Microorganisms (GCM) 10K type strain sequencing project: providing services to taxonomists for standard genome sequencing and annotation.</title>
        <authorList>
            <consortium name="The Broad Institute Genomics Platform"/>
            <consortium name="The Broad Institute Genome Sequencing Center for Infectious Disease"/>
            <person name="Wu L."/>
            <person name="Ma J."/>
        </authorList>
    </citation>
    <scope>NUCLEOTIDE SEQUENCE [LARGE SCALE GENOMIC DNA]</scope>
    <source>
        <strain evidence="9">CGMCC 1.18437</strain>
    </source>
</reference>
<organism evidence="7 8">
    <name type="scientific">Deinococcus metalli</name>
    <dbReference type="NCBI Taxonomy" id="1141878"/>
    <lineage>
        <taxon>Bacteria</taxon>
        <taxon>Thermotogati</taxon>
        <taxon>Deinococcota</taxon>
        <taxon>Deinococci</taxon>
        <taxon>Deinococcales</taxon>
        <taxon>Deinococcaceae</taxon>
        <taxon>Deinococcus</taxon>
    </lineage>
</organism>
<reference evidence="6" key="1">
    <citation type="journal article" date="2014" name="Int. J. Syst. Evol. Microbiol.">
        <title>Complete genome of a new Firmicutes species belonging to the dominant human colonic microbiota ('Ruminococcus bicirculans') reveals two chromosomes and a selective capacity to utilize plant glucans.</title>
        <authorList>
            <consortium name="NISC Comparative Sequencing Program"/>
            <person name="Wegmann U."/>
            <person name="Louis P."/>
            <person name="Goesmann A."/>
            <person name="Henrissat B."/>
            <person name="Duncan S.H."/>
            <person name="Flint H.J."/>
        </authorList>
    </citation>
    <scope>NUCLEOTIDE SEQUENCE</scope>
    <source>
        <strain evidence="6">CGMCC 1.18437</strain>
    </source>
</reference>
<dbReference type="GO" id="GO:0032993">
    <property type="term" value="C:protein-DNA complex"/>
    <property type="evidence" value="ECO:0007669"/>
    <property type="project" value="TreeGrafter"/>
</dbReference>
<dbReference type="Gene3D" id="3.40.190.290">
    <property type="match status" value="1"/>
</dbReference>
<evidence type="ECO:0000256" key="1">
    <source>
        <dbReference type="ARBA" id="ARBA00009437"/>
    </source>
</evidence>
<dbReference type="Pfam" id="PF00126">
    <property type="entry name" value="HTH_1"/>
    <property type="match status" value="1"/>
</dbReference>
<comment type="caution">
    <text evidence="7">The sequence shown here is derived from an EMBL/GenBank/DDBJ whole genome shotgun (WGS) entry which is preliminary data.</text>
</comment>
<keyword evidence="3 7" id="KW-0238">DNA-binding</keyword>
<feature type="domain" description="HTH lysR-type" evidence="5">
    <location>
        <begin position="1"/>
        <end position="58"/>
    </location>
</feature>
<proteinExistence type="inferred from homology"/>
<comment type="similarity">
    <text evidence="1">Belongs to the LysR transcriptional regulatory family.</text>
</comment>
<dbReference type="EMBL" id="BNAJ01000009">
    <property type="protein sequence ID" value="GHF54165.1"/>
    <property type="molecule type" value="Genomic_DNA"/>
</dbReference>
<dbReference type="PANTHER" id="PTHR30346:SF0">
    <property type="entry name" value="HCA OPERON TRANSCRIPTIONAL ACTIVATOR HCAR"/>
    <property type="match status" value="1"/>
</dbReference>
<sequence>MELRHLHVFVAVAETGNFTRAAERVNLSQPALTHRIQQLEDEIGAPLFERTSRGARLTPAGESLLPDARRVLADAKDSVRRAQQAAGLRDGVLRVGFDFVEFGSVGLMPSLLGAFRERFPEAEVRLETKSEDDLERALLDDRLDIAFLLGPPERTELRFWPLLQGEYALLLPATHPLTVHDTVPRGALASVRVLVPRLRARDDAALLTGLGTAKPSPHVVSTGAEIAAMTGLVAAGVGVAVLPSGLLTARSGGGTVVRALDGPPLPWVFGMAWRAEQPTPMAHLALRQLRQIGPKPTVI</sequence>
<evidence type="ECO:0000313" key="6">
    <source>
        <dbReference type="EMBL" id="GHF54165.1"/>
    </source>
</evidence>
<dbReference type="FunFam" id="1.10.10.10:FF:000001">
    <property type="entry name" value="LysR family transcriptional regulator"/>
    <property type="match status" value="1"/>
</dbReference>
<dbReference type="InterPro" id="IPR036388">
    <property type="entry name" value="WH-like_DNA-bd_sf"/>
</dbReference>
<dbReference type="PROSITE" id="PS50931">
    <property type="entry name" value="HTH_LYSR"/>
    <property type="match status" value="1"/>
</dbReference>
<dbReference type="InterPro" id="IPR036390">
    <property type="entry name" value="WH_DNA-bd_sf"/>
</dbReference>
<evidence type="ECO:0000313" key="9">
    <source>
        <dbReference type="Proteomes" id="UP000619376"/>
    </source>
</evidence>
<keyword evidence="9" id="KW-1185">Reference proteome</keyword>